<dbReference type="SUPFAM" id="SSF100950">
    <property type="entry name" value="NagB/RpiA/CoA transferase-like"/>
    <property type="match status" value="1"/>
</dbReference>
<proteinExistence type="predicted"/>
<dbReference type="GO" id="GO:0016740">
    <property type="term" value="F:transferase activity"/>
    <property type="evidence" value="ECO:0007669"/>
    <property type="project" value="UniProtKB-KW"/>
</dbReference>
<dbReference type="Proteomes" id="UP001320148">
    <property type="component" value="Chromosome"/>
</dbReference>
<dbReference type="PANTHER" id="PTHR43293:SF3">
    <property type="entry name" value="CHOLESTEROL RING-CLEAVING HYDROLASE IPDB SUBUNIT"/>
    <property type="match status" value="1"/>
</dbReference>
<dbReference type="EMBL" id="AP024488">
    <property type="protein sequence ID" value="BCS96616.1"/>
    <property type="molecule type" value="Genomic_DNA"/>
</dbReference>
<gene>
    <name evidence="1" type="primary">gctB</name>
    <name evidence="1" type="ORF">DSLASN_22480</name>
</gene>
<evidence type="ECO:0000313" key="1">
    <source>
        <dbReference type="EMBL" id="BCS96616.1"/>
    </source>
</evidence>
<reference evidence="1 2" key="1">
    <citation type="submission" date="2021-02" db="EMBL/GenBank/DDBJ databases">
        <title>Complete genome of Desulfoluna sp. strain ASN36.</title>
        <authorList>
            <person name="Takahashi A."/>
            <person name="Kojima H."/>
            <person name="Fukui M."/>
        </authorList>
    </citation>
    <scope>NUCLEOTIDE SEQUENCE [LARGE SCALE GENOMIC DNA]</scope>
    <source>
        <strain evidence="1 2">ASN36</strain>
    </source>
</reference>
<organism evidence="1 2">
    <name type="scientific">Desulfoluna limicola</name>
    <dbReference type="NCBI Taxonomy" id="2810562"/>
    <lineage>
        <taxon>Bacteria</taxon>
        <taxon>Pseudomonadati</taxon>
        <taxon>Thermodesulfobacteriota</taxon>
        <taxon>Desulfobacteria</taxon>
        <taxon>Desulfobacterales</taxon>
        <taxon>Desulfolunaceae</taxon>
        <taxon>Desulfoluna</taxon>
    </lineage>
</organism>
<dbReference type="PANTHER" id="PTHR43293">
    <property type="entry name" value="ACETATE COA-TRANSFERASE YDIF"/>
    <property type="match status" value="1"/>
</dbReference>
<sequence length="273" mass="29942">MALKYTLNELLVIVAAREIEDHARVILGVGMPTIAGALAKGLHAPNATLMMESGIIDFLPLVPPNHIADANCCRGYGYSTDLFSTFTMTYRGYVDVCFLGVAQVDRFGNLNTTVVGDYDNPEMRLPGSGGAADFISYAKKTILTMRGGEFVNELDYLTSPGYLTGGDSREASGLFPEGSGPTMLISPKGIFRFDETTKELYLAQIFPGVDVEEIKQEIPWELKVSPTLSEVEPPTREELAFIRYFAPSESLGKATTIELTINEFFRDLQALKN</sequence>
<dbReference type="SMART" id="SM00882">
    <property type="entry name" value="CoA_trans"/>
    <property type="match status" value="1"/>
</dbReference>
<name>A0ABN6F4T7_9BACT</name>
<dbReference type="Gene3D" id="3.40.1080.10">
    <property type="entry name" value="Glutaconate Coenzyme A-transferase"/>
    <property type="match status" value="1"/>
</dbReference>
<dbReference type="RefSeq" id="WP_236892916.1">
    <property type="nucleotide sequence ID" value="NZ_AP024488.1"/>
</dbReference>
<evidence type="ECO:0000313" key="2">
    <source>
        <dbReference type="Proteomes" id="UP001320148"/>
    </source>
</evidence>
<dbReference type="InterPro" id="IPR037171">
    <property type="entry name" value="NagB/RpiA_transferase-like"/>
</dbReference>
<accession>A0ABN6F4T7</accession>
<dbReference type="Pfam" id="PF01144">
    <property type="entry name" value="CoA_trans"/>
    <property type="match status" value="1"/>
</dbReference>
<protein>
    <submittedName>
        <fullName evidence="1">3-oxoadipate--succinyl-CoA transferase subunit B</fullName>
    </submittedName>
</protein>
<keyword evidence="1" id="KW-0808">Transferase</keyword>
<keyword evidence="2" id="KW-1185">Reference proteome</keyword>
<dbReference type="InterPro" id="IPR004165">
    <property type="entry name" value="CoA_trans_fam_I"/>
</dbReference>